<dbReference type="PROSITE" id="PS50830">
    <property type="entry name" value="TNASE_3"/>
    <property type="match status" value="1"/>
</dbReference>
<name>A0A4S3K0B2_9GAMM</name>
<keyword evidence="4" id="KW-1185">Reference proteome</keyword>
<evidence type="ECO:0000313" key="3">
    <source>
        <dbReference type="EMBL" id="TDU32102.1"/>
    </source>
</evidence>
<dbReference type="OrthoDB" id="6867997at2"/>
<dbReference type="SUPFAM" id="SSF50199">
    <property type="entry name" value="Staphylococcal nuclease"/>
    <property type="match status" value="1"/>
</dbReference>
<dbReference type="Gene3D" id="2.40.50.90">
    <property type="match status" value="1"/>
</dbReference>
<dbReference type="PANTHER" id="PTHR12302">
    <property type="entry name" value="EBNA2 BINDING PROTEIN P100"/>
    <property type="match status" value="1"/>
</dbReference>
<dbReference type="EMBL" id="SOBT01000008">
    <property type="protein sequence ID" value="TDU32102.1"/>
    <property type="molecule type" value="Genomic_DNA"/>
</dbReference>
<dbReference type="InterPro" id="IPR016071">
    <property type="entry name" value="Staphylococal_nuclease_OB-fold"/>
</dbReference>
<proteinExistence type="predicted"/>
<protein>
    <submittedName>
        <fullName evidence="3">Endonuclease YncB(Thermonuclease family)</fullName>
    </submittedName>
</protein>
<organism evidence="3 4">
    <name type="scientific">Panacagrimonas perspica</name>
    <dbReference type="NCBI Taxonomy" id="381431"/>
    <lineage>
        <taxon>Bacteria</taxon>
        <taxon>Pseudomonadati</taxon>
        <taxon>Pseudomonadota</taxon>
        <taxon>Gammaproteobacteria</taxon>
        <taxon>Nevskiales</taxon>
        <taxon>Nevskiaceae</taxon>
        <taxon>Panacagrimonas</taxon>
    </lineage>
</organism>
<feature type="domain" description="TNase-like" evidence="2">
    <location>
        <begin position="36"/>
        <end position="160"/>
    </location>
</feature>
<reference evidence="3 4" key="1">
    <citation type="submission" date="2019-03" db="EMBL/GenBank/DDBJ databases">
        <title>Genomic Encyclopedia of Type Strains, Phase IV (KMG-IV): sequencing the most valuable type-strain genomes for metagenomic binning, comparative biology and taxonomic classification.</title>
        <authorList>
            <person name="Goeker M."/>
        </authorList>
    </citation>
    <scope>NUCLEOTIDE SEQUENCE [LARGE SCALE GENOMIC DNA]</scope>
    <source>
        <strain evidence="3 4">DSM 26377</strain>
    </source>
</reference>
<dbReference type="Pfam" id="PF00565">
    <property type="entry name" value="SNase"/>
    <property type="match status" value="1"/>
</dbReference>
<keyword evidence="3" id="KW-0255">Endonuclease</keyword>
<evidence type="ECO:0000256" key="1">
    <source>
        <dbReference type="SAM" id="MobiDB-lite"/>
    </source>
</evidence>
<dbReference type="Proteomes" id="UP000295341">
    <property type="component" value="Unassembled WGS sequence"/>
</dbReference>
<dbReference type="SMART" id="SM00318">
    <property type="entry name" value="SNc"/>
    <property type="match status" value="1"/>
</dbReference>
<dbReference type="InterPro" id="IPR035437">
    <property type="entry name" value="SNase_OB-fold_sf"/>
</dbReference>
<comment type="caution">
    <text evidence="3">The sequence shown here is derived from an EMBL/GenBank/DDBJ whole genome shotgun (WGS) entry which is preliminary data.</text>
</comment>
<dbReference type="AlphaFoldDB" id="A0A4S3K0B2"/>
<evidence type="ECO:0000313" key="4">
    <source>
        <dbReference type="Proteomes" id="UP000295341"/>
    </source>
</evidence>
<keyword evidence="3" id="KW-0378">Hydrolase</keyword>
<evidence type="ECO:0000259" key="2">
    <source>
        <dbReference type="PROSITE" id="PS50830"/>
    </source>
</evidence>
<accession>A0A4S3K0B2</accession>
<dbReference type="PANTHER" id="PTHR12302:SF26">
    <property type="entry name" value="BLR1266 PROTEIN"/>
    <property type="match status" value="1"/>
</dbReference>
<gene>
    <name evidence="3" type="ORF">DFR24_1490</name>
</gene>
<keyword evidence="3" id="KW-0540">Nuclease</keyword>
<sequence length="176" mass="18681">MTRPSQVHPSGSRSLLLPILLLGIGASFTSMNARSADTISGTATVVDAGTLKIQGKKVRLHGIEAPDDDQVCLRDAKPWKCGEAAATALRHHIDGKTVSCEAVTGKDGSNAGANCSADGKNLNTLLVREGWATDLKSESDGAYADAQKEAKKARRGIWATDTDNPEEVRRQGKRND</sequence>
<feature type="compositionally biased region" description="Basic and acidic residues" evidence="1">
    <location>
        <begin position="166"/>
        <end position="176"/>
    </location>
</feature>
<dbReference type="RefSeq" id="WP_133880629.1">
    <property type="nucleotide sequence ID" value="NZ_MWIN01000026.1"/>
</dbReference>
<feature type="region of interest" description="Disordered" evidence="1">
    <location>
        <begin position="137"/>
        <end position="176"/>
    </location>
</feature>
<dbReference type="GO" id="GO:0004519">
    <property type="term" value="F:endonuclease activity"/>
    <property type="evidence" value="ECO:0007669"/>
    <property type="project" value="UniProtKB-KW"/>
</dbReference>